<dbReference type="PROSITE" id="PS00397">
    <property type="entry name" value="RECOMBINASES_1"/>
    <property type="match status" value="1"/>
</dbReference>
<dbReference type="Pfam" id="PF00239">
    <property type="entry name" value="Resolvase"/>
    <property type="match status" value="1"/>
</dbReference>
<protein>
    <submittedName>
        <fullName evidence="8">Resolvase</fullName>
    </submittedName>
</protein>
<proteinExistence type="inferred from homology"/>
<evidence type="ECO:0000256" key="4">
    <source>
        <dbReference type="ARBA" id="ARBA00023172"/>
    </source>
</evidence>
<accession>A0A2S8F3P5</accession>
<dbReference type="AlphaFoldDB" id="A0A2S8F3P5"/>
<dbReference type="InterPro" id="IPR006118">
    <property type="entry name" value="Recombinase_CS"/>
</dbReference>
<dbReference type="InterPro" id="IPR050639">
    <property type="entry name" value="SSR_resolvase"/>
</dbReference>
<dbReference type="Gene3D" id="1.10.10.60">
    <property type="entry name" value="Homeodomain-like"/>
    <property type="match status" value="1"/>
</dbReference>
<dbReference type="InterPro" id="IPR006119">
    <property type="entry name" value="Resolv_N"/>
</dbReference>
<evidence type="ECO:0000256" key="1">
    <source>
        <dbReference type="ARBA" id="ARBA00009913"/>
    </source>
</evidence>
<comment type="similarity">
    <text evidence="1">Belongs to the site-specific recombinase resolvase family.</text>
</comment>
<evidence type="ECO:0000256" key="2">
    <source>
        <dbReference type="ARBA" id="ARBA00022908"/>
    </source>
</evidence>
<dbReference type="InterPro" id="IPR036162">
    <property type="entry name" value="Resolvase-like_N_sf"/>
</dbReference>
<dbReference type="PANTHER" id="PTHR30461:SF2">
    <property type="entry name" value="SERINE RECOMBINASE PINE-RELATED"/>
    <property type="match status" value="1"/>
</dbReference>
<sequence>MPSKAEKLVVIYVRVSSNRQTDRSQKADLQRWVDALPDGINVKWFREKQSGKSMDRAEWQKVQALIESGSVSSLVVWRLDRLGRTASGLTKLFDTLQEAEVNLVSLKDGLDLATPSGRLMANVLASVAAYENEVRSERVRAGMAAAKADGKRIGGSQKGVRKTVTPTKEKAIRKLKADGESVAAIARAVGVSRPTVYSVLGA</sequence>
<dbReference type="PROSITE" id="PS51736">
    <property type="entry name" value="RECOMBINASES_3"/>
    <property type="match status" value="1"/>
</dbReference>
<organism evidence="8 9">
    <name type="scientific">Blastopirellula marina</name>
    <dbReference type="NCBI Taxonomy" id="124"/>
    <lineage>
        <taxon>Bacteria</taxon>
        <taxon>Pseudomonadati</taxon>
        <taxon>Planctomycetota</taxon>
        <taxon>Planctomycetia</taxon>
        <taxon>Pirellulales</taxon>
        <taxon>Pirellulaceae</taxon>
        <taxon>Blastopirellula</taxon>
    </lineage>
</organism>
<evidence type="ECO:0000313" key="8">
    <source>
        <dbReference type="EMBL" id="PQO26779.1"/>
    </source>
</evidence>
<keyword evidence="4" id="KW-0233">DNA recombination</keyword>
<dbReference type="SUPFAM" id="SSF46689">
    <property type="entry name" value="Homeodomain-like"/>
    <property type="match status" value="1"/>
</dbReference>
<dbReference type="Gene3D" id="3.40.50.1390">
    <property type="entry name" value="Resolvase, N-terminal catalytic domain"/>
    <property type="match status" value="1"/>
</dbReference>
<dbReference type="GO" id="GO:0003677">
    <property type="term" value="F:DNA binding"/>
    <property type="evidence" value="ECO:0007669"/>
    <property type="project" value="UniProtKB-KW"/>
</dbReference>
<dbReference type="PANTHER" id="PTHR30461">
    <property type="entry name" value="DNA-INVERTASE FROM LAMBDOID PROPHAGE"/>
    <property type="match status" value="1"/>
</dbReference>
<feature type="domain" description="Resolvase/invertase-type recombinase catalytic" evidence="7">
    <location>
        <begin position="8"/>
        <end position="150"/>
    </location>
</feature>
<dbReference type="CDD" id="cd03768">
    <property type="entry name" value="SR_ResInv"/>
    <property type="match status" value="1"/>
</dbReference>
<dbReference type="CDD" id="cd00569">
    <property type="entry name" value="HTH_Hin_like"/>
    <property type="match status" value="1"/>
</dbReference>
<dbReference type="SMART" id="SM00857">
    <property type="entry name" value="Resolvase"/>
    <property type="match status" value="1"/>
</dbReference>
<dbReference type="Pfam" id="PF13384">
    <property type="entry name" value="HTH_23"/>
    <property type="match status" value="1"/>
</dbReference>
<dbReference type="OrthoDB" id="9797501at2"/>
<reference evidence="8 9" key="1">
    <citation type="submission" date="2018-02" db="EMBL/GenBank/DDBJ databases">
        <title>Comparative genomes isolates from brazilian mangrove.</title>
        <authorList>
            <person name="Araujo J.E."/>
            <person name="Taketani R.G."/>
            <person name="Silva M.C.P."/>
            <person name="Loureco M.V."/>
            <person name="Andreote F.D."/>
        </authorList>
    </citation>
    <scope>NUCLEOTIDE SEQUENCE [LARGE SCALE GENOMIC DNA]</scope>
    <source>
        <strain evidence="8 9">HEX-2 MGV</strain>
    </source>
</reference>
<dbReference type="SUPFAM" id="SSF53041">
    <property type="entry name" value="Resolvase-like"/>
    <property type="match status" value="1"/>
</dbReference>
<evidence type="ECO:0000259" key="7">
    <source>
        <dbReference type="PROSITE" id="PS51736"/>
    </source>
</evidence>
<evidence type="ECO:0000256" key="5">
    <source>
        <dbReference type="PIRSR" id="PIRSR606118-50"/>
    </source>
</evidence>
<dbReference type="Proteomes" id="UP000240009">
    <property type="component" value="Unassembled WGS sequence"/>
</dbReference>
<dbReference type="InterPro" id="IPR009057">
    <property type="entry name" value="Homeodomain-like_sf"/>
</dbReference>
<keyword evidence="2" id="KW-0229">DNA integration</keyword>
<name>A0A2S8F3P5_9BACT</name>
<evidence type="ECO:0000313" key="9">
    <source>
        <dbReference type="Proteomes" id="UP000240009"/>
    </source>
</evidence>
<keyword evidence="3" id="KW-0238">DNA-binding</keyword>
<dbReference type="GO" id="GO:0015074">
    <property type="term" value="P:DNA integration"/>
    <property type="evidence" value="ECO:0007669"/>
    <property type="project" value="UniProtKB-KW"/>
</dbReference>
<dbReference type="EMBL" id="PUIA01000064">
    <property type="protein sequence ID" value="PQO26779.1"/>
    <property type="molecule type" value="Genomic_DNA"/>
</dbReference>
<dbReference type="GO" id="GO:0000150">
    <property type="term" value="F:DNA strand exchange activity"/>
    <property type="evidence" value="ECO:0007669"/>
    <property type="project" value="InterPro"/>
</dbReference>
<comment type="caution">
    <text evidence="8">The sequence shown here is derived from an EMBL/GenBank/DDBJ whole genome shotgun (WGS) entry which is preliminary data.</text>
</comment>
<evidence type="ECO:0000256" key="6">
    <source>
        <dbReference type="PROSITE-ProRule" id="PRU10137"/>
    </source>
</evidence>
<gene>
    <name evidence="8" type="ORF">C5Y96_20060</name>
</gene>
<evidence type="ECO:0000256" key="3">
    <source>
        <dbReference type="ARBA" id="ARBA00023125"/>
    </source>
</evidence>
<feature type="active site" description="O-(5'-phospho-DNA)-serine intermediate" evidence="5 6">
    <location>
        <position position="16"/>
    </location>
</feature>
<dbReference type="RefSeq" id="WP_105357062.1">
    <property type="nucleotide sequence ID" value="NZ_PUIA01000064.1"/>
</dbReference>